<keyword evidence="1" id="KW-0472">Membrane</keyword>
<reference evidence="2" key="1">
    <citation type="journal article" date="2016" name="Ticks Tick Borne Dis.">
        <title>De novo assembly and annotation of the salivary gland transcriptome of Rhipicephalus appendiculatus male and female ticks during blood feeding.</title>
        <authorList>
            <person name="de Castro M.H."/>
            <person name="de Klerk D."/>
            <person name="Pienaar R."/>
            <person name="Latif A.A."/>
            <person name="Rees D.J."/>
            <person name="Mans B.J."/>
        </authorList>
    </citation>
    <scope>NUCLEOTIDE SEQUENCE</scope>
    <source>
        <tissue evidence="2">Salivary glands</tissue>
    </source>
</reference>
<evidence type="ECO:0000256" key="1">
    <source>
        <dbReference type="SAM" id="Phobius"/>
    </source>
</evidence>
<organism evidence="2">
    <name type="scientific">Rhipicephalus appendiculatus</name>
    <name type="common">Brown ear tick</name>
    <dbReference type="NCBI Taxonomy" id="34631"/>
    <lineage>
        <taxon>Eukaryota</taxon>
        <taxon>Metazoa</taxon>
        <taxon>Ecdysozoa</taxon>
        <taxon>Arthropoda</taxon>
        <taxon>Chelicerata</taxon>
        <taxon>Arachnida</taxon>
        <taxon>Acari</taxon>
        <taxon>Parasitiformes</taxon>
        <taxon>Ixodida</taxon>
        <taxon>Ixodoidea</taxon>
        <taxon>Ixodidae</taxon>
        <taxon>Rhipicephalinae</taxon>
        <taxon>Rhipicephalus</taxon>
        <taxon>Rhipicephalus</taxon>
    </lineage>
</organism>
<keyword evidence="1" id="KW-0812">Transmembrane</keyword>
<keyword evidence="1" id="KW-1133">Transmembrane helix</keyword>
<accession>A0A131YX11</accession>
<feature type="transmembrane region" description="Helical" evidence="1">
    <location>
        <begin position="57"/>
        <end position="77"/>
    </location>
</feature>
<feature type="transmembrane region" description="Helical" evidence="1">
    <location>
        <begin position="89"/>
        <end position="107"/>
    </location>
</feature>
<dbReference type="AlphaFoldDB" id="A0A131YX11"/>
<evidence type="ECO:0000313" key="2">
    <source>
        <dbReference type="EMBL" id="JAP83739.1"/>
    </source>
</evidence>
<sequence>MQMSSAEPRKVAEEAFLSQKSVRICLWLRATDGWLSIFPFLMFRLTIISVAFHSMHATEICCLHIILFGRALCTCMLCNKTDKLSETSLYCWLPNLAGNVCIILPFFDFASRFNLKKKVHFALNVLSLVM</sequence>
<protein>
    <submittedName>
        <fullName evidence="2">Integrin beta like 1</fullName>
    </submittedName>
</protein>
<dbReference type="EMBL" id="GEDV01004818">
    <property type="protein sequence ID" value="JAP83739.1"/>
    <property type="molecule type" value="Transcribed_RNA"/>
</dbReference>
<name>A0A131YX11_RHIAP</name>
<keyword evidence="2" id="KW-0401">Integrin</keyword>
<dbReference type="GO" id="GO:0007229">
    <property type="term" value="P:integrin-mediated signaling pathway"/>
    <property type="evidence" value="ECO:0007669"/>
    <property type="project" value="UniProtKB-KW"/>
</dbReference>
<proteinExistence type="predicted"/>